<organism evidence="1 2">
    <name type="scientific">Camellia lanceoleosa</name>
    <dbReference type="NCBI Taxonomy" id="1840588"/>
    <lineage>
        <taxon>Eukaryota</taxon>
        <taxon>Viridiplantae</taxon>
        <taxon>Streptophyta</taxon>
        <taxon>Embryophyta</taxon>
        <taxon>Tracheophyta</taxon>
        <taxon>Spermatophyta</taxon>
        <taxon>Magnoliopsida</taxon>
        <taxon>eudicotyledons</taxon>
        <taxon>Gunneridae</taxon>
        <taxon>Pentapetalae</taxon>
        <taxon>asterids</taxon>
        <taxon>Ericales</taxon>
        <taxon>Theaceae</taxon>
        <taxon>Camellia</taxon>
    </lineage>
</organism>
<protein>
    <submittedName>
        <fullName evidence="1">Uncharacterized protein</fullName>
    </submittedName>
</protein>
<name>A0ACC0HQ21_9ERIC</name>
<dbReference type="EMBL" id="CM045761">
    <property type="protein sequence ID" value="KAI8014769.1"/>
    <property type="molecule type" value="Genomic_DNA"/>
</dbReference>
<dbReference type="Proteomes" id="UP001060215">
    <property type="component" value="Chromosome 4"/>
</dbReference>
<gene>
    <name evidence="1" type="ORF">LOK49_LG05G01960</name>
</gene>
<comment type="caution">
    <text evidence="1">The sequence shown here is derived from an EMBL/GenBank/DDBJ whole genome shotgun (WGS) entry which is preliminary data.</text>
</comment>
<accession>A0ACC0HQ21</accession>
<evidence type="ECO:0000313" key="1">
    <source>
        <dbReference type="EMBL" id="KAI8014769.1"/>
    </source>
</evidence>
<sequence>MLVRATSVTCFAGITSSIFSSLPKKKQDFILTSAVNATLNDEVSSIKSVVCRAIGEFKSYGAEILGKFIHAANITTSDPLVLVIFLVSSICVKYMCWALANICDSLHHCINVVTSKRCFVDVKVASHLIVLLIECSLRLTNGDKDVALSCTKWAGGWDGTALPWCTTRLGAPPGELCIMCIYNGVDMFGKRVGFFKFNADVIDKATGKKVLCLHVGSNSCADPFRVR</sequence>
<proteinExistence type="predicted"/>
<keyword evidence="2" id="KW-1185">Reference proteome</keyword>
<evidence type="ECO:0000313" key="2">
    <source>
        <dbReference type="Proteomes" id="UP001060215"/>
    </source>
</evidence>
<reference evidence="1 2" key="1">
    <citation type="journal article" date="2022" name="Plant J.">
        <title>Chromosome-level genome of Camellia lanceoleosa provides a valuable resource for understanding genome evolution and self-incompatibility.</title>
        <authorList>
            <person name="Gong W."/>
            <person name="Xiao S."/>
            <person name="Wang L."/>
            <person name="Liao Z."/>
            <person name="Chang Y."/>
            <person name="Mo W."/>
            <person name="Hu G."/>
            <person name="Li W."/>
            <person name="Zhao G."/>
            <person name="Zhu H."/>
            <person name="Hu X."/>
            <person name="Ji K."/>
            <person name="Xiang X."/>
            <person name="Song Q."/>
            <person name="Yuan D."/>
            <person name="Jin S."/>
            <person name="Zhang L."/>
        </authorList>
    </citation>
    <scope>NUCLEOTIDE SEQUENCE [LARGE SCALE GENOMIC DNA]</scope>
    <source>
        <strain evidence="1">SQ_2022a</strain>
    </source>
</reference>